<proteinExistence type="predicted"/>
<evidence type="ECO:0000259" key="2">
    <source>
        <dbReference type="Pfam" id="PF00149"/>
    </source>
</evidence>
<gene>
    <name evidence="3" type="ORF">FF100_30030</name>
</gene>
<dbReference type="AlphaFoldDB" id="A0A5C4L9Z7"/>
<dbReference type="InterPro" id="IPR004843">
    <property type="entry name" value="Calcineurin-like_PHP"/>
</dbReference>
<accession>A0A5C4L9Z7</accession>
<feature type="chain" id="PRO_5022777634" description="Calcineurin-like phosphoesterase domain-containing protein" evidence="1">
    <location>
        <begin position="22"/>
        <end position="473"/>
    </location>
</feature>
<dbReference type="Gene3D" id="3.60.21.10">
    <property type="match status" value="1"/>
</dbReference>
<evidence type="ECO:0000256" key="1">
    <source>
        <dbReference type="SAM" id="SignalP"/>
    </source>
</evidence>
<dbReference type="PANTHER" id="PTHR43143">
    <property type="entry name" value="METALLOPHOSPHOESTERASE, CALCINEURIN SUPERFAMILY"/>
    <property type="match status" value="1"/>
</dbReference>
<dbReference type="OrthoDB" id="9780884at2"/>
<dbReference type="PANTHER" id="PTHR43143:SF1">
    <property type="entry name" value="SERINE_THREONINE-PROTEIN PHOSPHATASE CPPED1"/>
    <property type="match status" value="1"/>
</dbReference>
<dbReference type="Pfam" id="PF00149">
    <property type="entry name" value="Metallophos"/>
    <property type="match status" value="1"/>
</dbReference>
<comment type="caution">
    <text evidence="3">The sequence shown here is derived from an EMBL/GenBank/DDBJ whole genome shotgun (WGS) entry which is preliminary data.</text>
</comment>
<keyword evidence="4" id="KW-1185">Reference proteome</keyword>
<dbReference type="InterPro" id="IPR051918">
    <property type="entry name" value="STPP_CPPED1"/>
</dbReference>
<dbReference type="Proteomes" id="UP000305267">
    <property type="component" value="Unassembled WGS sequence"/>
</dbReference>
<keyword evidence="1" id="KW-0732">Signal</keyword>
<dbReference type="GO" id="GO:0016787">
    <property type="term" value="F:hydrolase activity"/>
    <property type="evidence" value="ECO:0007669"/>
    <property type="project" value="InterPro"/>
</dbReference>
<dbReference type="EMBL" id="VDDA01000026">
    <property type="protein sequence ID" value="TNC08155.1"/>
    <property type="molecule type" value="Genomic_DNA"/>
</dbReference>
<dbReference type="SUPFAM" id="SSF56300">
    <property type="entry name" value="Metallo-dependent phosphatases"/>
    <property type="match status" value="1"/>
</dbReference>
<dbReference type="InterPro" id="IPR029052">
    <property type="entry name" value="Metallo-depent_PP-like"/>
</dbReference>
<sequence length="473" mass="51237">MNAGIPTFVRLACTALGPLSAAWLALQGPGATAARADPIVIGVIGDQTGATDLDASYRVLKQGVTAINSLDRKPDVVLHVGDLIESTETPEQITARFGQATSILKTLTMPWYTTPGDHDVNPTRYLQNSTDRSRETLYKQLYSPLNPLVKDKLYYSFDVKNWHFIALDSLEHLYTDPRWGNVFYSQISDNQFAWLQRDLEAHAQGKDGIIVFTHQPLWYNWTGWSRVHELLARYPVKAVIAGHTHYNQTDTALGGIRYWVVGSTGGDIKDGSANAGHLHHVSLLSLSGAAVDFRLIPLAPFTQSDWTSRTVMDQVQAVTVNLGNLYDFDQKAKVFLDGDRVVGACGTQEPATVTVANVGNATADPLNVSIVVNSTSVRATAGTFGAGFCDTSIDEFSCQLVASAGVAVSNNSIVQMSTYPVPPPLWVGTVVAGSGASPKVGDPIELTLTMMFRSENKSYTMAHSGKTTIKACR</sequence>
<evidence type="ECO:0000313" key="3">
    <source>
        <dbReference type="EMBL" id="TNC08155.1"/>
    </source>
</evidence>
<reference evidence="3 4" key="1">
    <citation type="submission" date="2019-06" db="EMBL/GenBank/DDBJ databases">
        <title>Genome of Methylobacterium sp. 17Sr1-39.</title>
        <authorList>
            <person name="Seo T."/>
        </authorList>
    </citation>
    <scope>NUCLEOTIDE SEQUENCE [LARGE SCALE GENOMIC DNA]</scope>
    <source>
        <strain evidence="3 4">17Sr1-39</strain>
    </source>
</reference>
<dbReference type="RefSeq" id="WP_139039606.1">
    <property type="nucleotide sequence ID" value="NZ_VDDA01000026.1"/>
</dbReference>
<protein>
    <recommendedName>
        <fullName evidence="2">Calcineurin-like phosphoesterase domain-containing protein</fullName>
    </recommendedName>
</protein>
<evidence type="ECO:0000313" key="4">
    <source>
        <dbReference type="Proteomes" id="UP000305267"/>
    </source>
</evidence>
<organism evidence="3 4">
    <name type="scientific">Methylobacterium terricola</name>
    <dbReference type="NCBI Taxonomy" id="2583531"/>
    <lineage>
        <taxon>Bacteria</taxon>
        <taxon>Pseudomonadati</taxon>
        <taxon>Pseudomonadota</taxon>
        <taxon>Alphaproteobacteria</taxon>
        <taxon>Hyphomicrobiales</taxon>
        <taxon>Methylobacteriaceae</taxon>
        <taxon>Methylobacterium</taxon>
    </lineage>
</organism>
<feature type="domain" description="Calcineurin-like phosphoesterase" evidence="2">
    <location>
        <begin position="41"/>
        <end position="246"/>
    </location>
</feature>
<feature type="signal peptide" evidence="1">
    <location>
        <begin position="1"/>
        <end position="21"/>
    </location>
</feature>
<name>A0A5C4L9Z7_9HYPH</name>